<reference evidence="1 3" key="2">
    <citation type="journal article" date="2018" name="Plant J.">
        <title>The Physcomitrella patens chromosome-scale assembly reveals moss genome structure and evolution.</title>
        <authorList>
            <person name="Lang D."/>
            <person name="Ullrich K.K."/>
            <person name="Murat F."/>
            <person name="Fuchs J."/>
            <person name="Jenkins J."/>
            <person name="Haas F.B."/>
            <person name="Piednoel M."/>
            <person name="Gundlach H."/>
            <person name="Van Bel M."/>
            <person name="Meyberg R."/>
            <person name="Vives C."/>
            <person name="Morata J."/>
            <person name="Symeonidi A."/>
            <person name="Hiss M."/>
            <person name="Muchero W."/>
            <person name="Kamisugi Y."/>
            <person name="Saleh O."/>
            <person name="Blanc G."/>
            <person name="Decker E.L."/>
            <person name="van Gessel N."/>
            <person name="Grimwood J."/>
            <person name="Hayes R.D."/>
            <person name="Graham S.W."/>
            <person name="Gunter L.E."/>
            <person name="McDaniel S.F."/>
            <person name="Hoernstein S.N.W."/>
            <person name="Larsson A."/>
            <person name="Li F.W."/>
            <person name="Perroud P.F."/>
            <person name="Phillips J."/>
            <person name="Ranjan P."/>
            <person name="Rokshar D.S."/>
            <person name="Rothfels C.J."/>
            <person name="Schneider L."/>
            <person name="Shu S."/>
            <person name="Stevenson D.W."/>
            <person name="Thummler F."/>
            <person name="Tillich M."/>
            <person name="Villarreal Aguilar J.C."/>
            <person name="Widiez T."/>
            <person name="Wong G.K."/>
            <person name="Wymore A."/>
            <person name="Zhang Y."/>
            <person name="Zimmer A.D."/>
            <person name="Quatrano R.S."/>
            <person name="Mayer K.F.X."/>
            <person name="Goodstein D."/>
            <person name="Casacuberta J.M."/>
            <person name="Vandepoele K."/>
            <person name="Reski R."/>
            <person name="Cuming A.C."/>
            <person name="Tuskan G.A."/>
            <person name="Maumus F."/>
            <person name="Salse J."/>
            <person name="Schmutz J."/>
            <person name="Rensing S.A."/>
        </authorList>
    </citation>
    <scope>NUCLEOTIDE SEQUENCE [LARGE SCALE GENOMIC DNA]</scope>
    <source>
        <strain evidence="2 3">cv. Gransden 2004</strain>
    </source>
</reference>
<dbReference type="InParanoid" id="A0A2K1KPF9"/>
<sequence length="106" mass="11951">MNCALFMVKCVLWMSELNSLDLSFPHIGFGFRIRAYFLKSIMVMAYRSTLASYLYFGITGLLSRGVFNWVRYCGSHTSKNRYNPLAMATSVSCADATDLGRETVHG</sequence>
<name>A0A2K1KPF9_PHYPA</name>
<reference evidence="1 3" key="1">
    <citation type="journal article" date="2008" name="Science">
        <title>The Physcomitrella genome reveals evolutionary insights into the conquest of land by plants.</title>
        <authorList>
            <person name="Rensing S."/>
            <person name="Lang D."/>
            <person name="Zimmer A."/>
            <person name="Terry A."/>
            <person name="Salamov A."/>
            <person name="Shapiro H."/>
            <person name="Nishiyama T."/>
            <person name="Perroud P.-F."/>
            <person name="Lindquist E."/>
            <person name="Kamisugi Y."/>
            <person name="Tanahashi T."/>
            <person name="Sakakibara K."/>
            <person name="Fujita T."/>
            <person name="Oishi K."/>
            <person name="Shin-I T."/>
            <person name="Kuroki Y."/>
            <person name="Toyoda A."/>
            <person name="Suzuki Y."/>
            <person name="Hashimoto A."/>
            <person name="Yamaguchi K."/>
            <person name="Sugano A."/>
            <person name="Kohara Y."/>
            <person name="Fujiyama A."/>
            <person name="Anterola A."/>
            <person name="Aoki S."/>
            <person name="Ashton N."/>
            <person name="Barbazuk W.B."/>
            <person name="Barker E."/>
            <person name="Bennetzen J."/>
            <person name="Bezanilla M."/>
            <person name="Blankenship R."/>
            <person name="Cho S.H."/>
            <person name="Dutcher S."/>
            <person name="Estelle M."/>
            <person name="Fawcett J.A."/>
            <person name="Gundlach H."/>
            <person name="Hanada K."/>
            <person name="Heyl A."/>
            <person name="Hicks K.A."/>
            <person name="Hugh J."/>
            <person name="Lohr M."/>
            <person name="Mayer K."/>
            <person name="Melkozernov A."/>
            <person name="Murata T."/>
            <person name="Nelson D."/>
            <person name="Pils B."/>
            <person name="Prigge M."/>
            <person name="Reiss B."/>
            <person name="Renner T."/>
            <person name="Rombauts S."/>
            <person name="Rushton P."/>
            <person name="Sanderfoot A."/>
            <person name="Schween G."/>
            <person name="Shiu S.-H."/>
            <person name="Stueber K."/>
            <person name="Theodoulou F.L."/>
            <person name="Tu H."/>
            <person name="Van de Peer Y."/>
            <person name="Verrier P.J."/>
            <person name="Waters E."/>
            <person name="Wood A."/>
            <person name="Yang L."/>
            <person name="Cove D."/>
            <person name="Cuming A."/>
            <person name="Hasebe M."/>
            <person name="Lucas S."/>
            <person name="Mishler D.B."/>
            <person name="Reski R."/>
            <person name="Grigoriev I."/>
            <person name="Quatrano R.S."/>
            <person name="Boore J.L."/>
        </authorList>
    </citation>
    <scope>NUCLEOTIDE SEQUENCE [LARGE SCALE GENOMIC DNA]</scope>
    <source>
        <strain evidence="2 3">cv. Gransden 2004</strain>
    </source>
</reference>
<dbReference type="EMBL" id="ABEU02000004">
    <property type="protein sequence ID" value="PNR55669.1"/>
    <property type="molecule type" value="Genomic_DNA"/>
</dbReference>
<protein>
    <submittedName>
        <fullName evidence="1 2">Uncharacterized protein</fullName>
    </submittedName>
</protein>
<evidence type="ECO:0000313" key="3">
    <source>
        <dbReference type="Proteomes" id="UP000006727"/>
    </source>
</evidence>
<evidence type="ECO:0000313" key="2">
    <source>
        <dbReference type="EnsemblPlants" id="Pp3c4_21510V3.1"/>
    </source>
</evidence>
<reference evidence="2" key="3">
    <citation type="submission" date="2020-12" db="UniProtKB">
        <authorList>
            <consortium name="EnsemblPlants"/>
        </authorList>
    </citation>
    <scope>IDENTIFICATION</scope>
</reference>
<dbReference type="Gramene" id="Pp3c4_21510V3.1">
    <property type="protein sequence ID" value="Pp3c4_21510V3.1"/>
    <property type="gene ID" value="Pp3c4_21510"/>
</dbReference>
<organism evidence="1">
    <name type="scientific">Physcomitrium patens</name>
    <name type="common">Spreading-leaved earth moss</name>
    <name type="synonym">Physcomitrella patens</name>
    <dbReference type="NCBI Taxonomy" id="3218"/>
    <lineage>
        <taxon>Eukaryota</taxon>
        <taxon>Viridiplantae</taxon>
        <taxon>Streptophyta</taxon>
        <taxon>Embryophyta</taxon>
        <taxon>Bryophyta</taxon>
        <taxon>Bryophytina</taxon>
        <taxon>Bryopsida</taxon>
        <taxon>Funariidae</taxon>
        <taxon>Funariales</taxon>
        <taxon>Funariaceae</taxon>
        <taxon>Physcomitrium</taxon>
    </lineage>
</organism>
<dbReference type="AlphaFoldDB" id="A0A2K1KPF9"/>
<gene>
    <name evidence="1" type="ORF">PHYPA_006566</name>
</gene>
<dbReference type="EnsemblPlants" id="Pp3c4_21510V3.1">
    <property type="protein sequence ID" value="Pp3c4_21510V3.1"/>
    <property type="gene ID" value="Pp3c4_21510"/>
</dbReference>
<accession>A0A2K1KPF9</accession>
<keyword evidence="3" id="KW-1185">Reference proteome</keyword>
<proteinExistence type="predicted"/>
<evidence type="ECO:0000313" key="1">
    <source>
        <dbReference type="EMBL" id="PNR55669.1"/>
    </source>
</evidence>
<dbReference type="Proteomes" id="UP000006727">
    <property type="component" value="Chromosome 4"/>
</dbReference>